<evidence type="ECO:0000256" key="1">
    <source>
        <dbReference type="SAM" id="Phobius"/>
    </source>
</evidence>
<protein>
    <recommendedName>
        <fullName evidence="4">Fimbrial assembly protein</fullName>
    </recommendedName>
</protein>
<gene>
    <name evidence="2" type="ORF">Y958_30225</name>
</gene>
<evidence type="ECO:0008006" key="4">
    <source>
        <dbReference type="Google" id="ProtNLM"/>
    </source>
</evidence>
<keyword evidence="3" id="KW-1185">Reference proteome</keyword>
<proteinExistence type="predicted"/>
<keyword evidence="1" id="KW-0472">Membrane</keyword>
<organism evidence="2 3">
    <name type="scientific">Nitrospirillum viridazoti CBAmc</name>
    <dbReference type="NCBI Taxonomy" id="1441467"/>
    <lineage>
        <taxon>Bacteria</taxon>
        <taxon>Pseudomonadati</taxon>
        <taxon>Pseudomonadota</taxon>
        <taxon>Alphaproteobacteria</taxon>
        <taxon>Rhodospirillales</taxon>
        <taxon>Azospirillaceae</taxon>
        <taxon>Nitrospirillum</taxon>
        <taxon>Nitrospirillum viridazoti</taxon>
    </lineage>
</organism>
<dbReference type="EMBL" id="CP022113">
    <property type="protein sequence ID" value="ASG25227.1"/>
    <property type="molecule type" value="Genomic_DNA"/>
</dbReference>
<reference evidence="2 3" key="1">
    <citation type="submission" date="2017-06" db="EMBL/GenBank/DDBJ databases">
        <title>Complete genome sequence of Nitrospirillum amazonense strain CBAmC, an endophytic nitrogen-fixing and plant growth-promoting bacterium, isolated from sugarcane.</title>
        <authorList>
            <person name="Schwab S."/>
            <person name="dos Santos Teixeira K.R."/>
            <person name="Simoes Araujo J.L."/>
            <person name="Soares Vidal M."/>
            <person name="Borges de Freitas H.R."/>
            <person name="Rivello Crivelaro A.L."/>
            <person name="Bueno de Camargo Nunes A."/>
            <person name="dos Santos C.M."/>
            <person name="Palmeira da Silva Rosa D."/>
            <person name="da Silva Padilha D."/>
            <person name="da Silva E."/>
            <person name="Araujo Terra L."/>
            <person name="Soares Mendes V."/>
            <person name="Farinelli L."/>
            <person name="Magalhaes Cruz L."/>
            <person name="Baldani J.I."/>
        </authorList>
    </citation>
    <scope>NUCLEOTIDE SEQUENCE [LARGE SCALE GENOMIC DNA]</scope>
    <source>
        <strain evidence="2 3">CBAmC</strain>
    </source>
</reference>
<dbReference type="AlphaFoldDB" id="A0A248K2L3"/>
<dbReference type="KEGG" id="nao:Y958_30225"/>
<keyword evidence="1" id="KW-0812">Transmembrane</keyword>
<feature type="transmembrane region" description="Helical" evidence="1">
    <location>
        <begin position="22"/>
        <end position="40"/>
    </location>
</feature>
<dbReference type="RefSeq" id="WP_088875600.1">
    <property type="nucleotide sequence ID" value="NZ_CP022113.1"/>
</dbReference>
<dbReference type="Proteomes" id="UP000197153">
    <property type="component" value="Chromosome 4"/>
</dbReference>
<evidence type="ECO:0000313" key="2">
    <source>
        <dbReference type="EMBL" id="ASG25227.1"/>
    </source>
</evidence>
<accession>A0A248K2L3</accession>
<name>A0A248K2L3_9PROT</name>
<evidence type="ECO:0000313" key="3">
    <source>
        <dbReference type="Proteomes" id="UP000197153"/>
    </source>
</evidence>
<sequence length="188" mass="20007">MKRQSINFAPQGYTRLKQETPAAAKLLGIVGLGLCLAAALEARDRLDRLSALDRAVAQAEGDLAARARGRAPVADIPIPEAQATAVNAAVRQLNLPWRTVLDAVEAGTPKTVALLALEPDVRRGLVRIEAEAPDGEAMLAYVKQLKQQPLLAGAVLVKHRMEESQARRPLRFQIEAGIAAGDLTGGTP</sequence>
<keyword evidence="1" id="KW-1133">Transmembrane helix</keyword>